<feature type="domain" description="FAD-dependent oxidoreductase 2 FAD-binding" evidence="6">
    <location>
        <begin position="21"/>
        <end position="562"/>
    </location>
</feature>
<protein>
    <submittedName>
        <fullName evidence="7">Succinate dehydrogenase/fumarate reductase flavoprotein subunit</fullName>
    </submittedName>
</protein>
<dbReference type="SUPFAM" id="SSF51905">
    <property type="entry name" value="FAD/NAD(P)-binding domain"/>
    <property type="match status" value="1"/>
</dbReference>
<gene>
    <name evidence="7" type="ORF">J2X01_001795</name>
</gene>
<reference evidence="7 8" key="1">
    <citation type="submission" date="2023-07" db="EMBL/GenBank/DDBJ databases">
        <title>Sorghum-associated microbial communities from plants grown in Nebraska, USA.</title>
        <authorList>
            <person name="Schachtman D."/>
        </authorList>
    </citation>
    <scope>NUCLEOTIDE SEQUENCE [LARGE SCALE GENOMIC DNA]</scope>
    <source>
        <strain evidence="7 8">BE167</strain>
    </source>
</reference>
<evidence type="ECO:0000313" key="8">
    <source>
        <dbReference type="Proteomes" id="UP001252243"/>
    </source>
</evidence>
<comment type="cofactor">
    <cofactor evidence="1">
        <name>FAD</name>
        <dbReference type="ChEBI" id="CHEBI:57692"/>
    </cofactor>
</comment>
<keyword evidence="3" id="KW-0274">FAD</keyword>
<dbReference type="InterPro" id="IPR003953">
    <property type="entry name" value="FAD-dep_OxRdtase_2_FAD-bd"/>
</dbReference>
<evidence type="ECO:0000259" key="6">
    <source>
        <dbReference type="Pfam" id="PF00890"/>
    </source>
</evidence>
<evidence type="ECO:0000256" key="2">
    <source>
        <dbReference type="ARBA" id="ARBA00022630"/>
    </source>
</evidence>
<dbReference type="RefSeq" id="WP_310055823.1">
    <property type="nucleotide sequence ID" value="NZ_JAVDVQ010000006.1"/>
</dbReference>
<accession>A0ABU1UBF4</accession>
<dbReference type="PANTHER" id="PTHR43400:SF10">
    <property type="entry name" value="3-OXOSTEROID 1-DEHYDROGENASE"/>
    <property type="match status" value="1"/>
</dbReference>
<organism evidence="7 8">
    <name type="scientific">Arthrobacter ginsengisoli</name>
    <dbReference type="NCBI Taxonomy" id="1356565"/>
    <lineage>
        <taxon>Bacteria</taxon>
        <taxon>Bacillati</taxon>
        <taxon>Actinomycetota</taxon>
        <taxon>Actinomycetes</taxon>
        <taxon>Micrococcales</taxon>
        <taxon>Micrococcaceae</taxon>
        <taxon>Arthrobacter</taxon>
    </lineage>
</organism>
<evidence type="ECO:0000256" key="1">
    <source>
        <dbReference type="ARBA" id="ARBA00001974"/>
    </source>
</evidence>
<dbReference type="Proteomes" id="UP001252243">
    <property type="component" value="Unassembled WGS sequence"/>
</dbReference>
<dbReference type="SUPFAM" id="SSF56425">
    <property type="entry name" value="Succinate dehydrogenase/fumarate reductase flavoprotein, catalytic domain"/>
    <property type="match status" value="1"/>
</dbReference>
<comment type="caution">
    <text evidence="7">The sequence shown here is derived from an EMBL/GenBank/DDBJ whole genome shotgun (WGS) entry which is preliminary data.</text>
</comment>
<keyword evidence="2" id="KW-0285">Flavoprotein</keyword>
<dbReference type="InterPro" id="IPR027477">
    <property type="entry name" value="Succ_DH/fumarate_Rdtase_cat_sf"/>
</dbReference>
<evidence type="ECO:0000256" key="3">
    <source>
        <dbReference type="ARBA" id="ARBA00022827"/>
    </source>
</evidence>
<dbReference type="InterPro" id="IPR050315">
    <property type="entry name" value="FAD-oxidoreductase_2"/>
</dbReference>
<feature type="region of interest" description="Disordered" evidence="5">
    <location>
        <begin position="469"/>
        <end position="494"/>
    </location>
</feature>
<sequence length="603" mass="63676">MNAAPANPPPVPTPGRTLDCDVLVIGSGAGGLAAAVTAAYHGLSVIVVEKADVCGGATSWSGGWAWTPGNPLAKSDGVNEDKETFRTYLRHRLGEYYQADKVDAFLEAVPHMVGFFQDKTALQFVPGAKINDVYGKTPGAGTGHRSVGPKPLNARSLKPELRAKTRHQLYETSFLGMGIMAGPDLAKFLSASHGNLKGLFHASWRSGLHVLDLLTHRRNMQLVNGTALTARLMKSADDLGVDIRVSTPARRLLTDSDGTVTGAVVGSPEGELQINASRGVVLAAGGFPNDVARRKELFPKTPTGREHWTLAPKETTGDGISLGQSVGGHFKTDVKSAAAWCPVSLVPYRSGRTGTFPHIMDRAKPGSIGVLRSGKRFVNEADGYYDYVTAMLEATPEGTTAESWQIADSRFVRRFPLGMAKPLPVPLLPYLRSGYLKKGRTLEELAANCGIDPAGLQATVEEFNRNARRGVDPDFGRGETPFNRYGGDSKTGPNPSLGPIEKGPFYAVRVVPGSFGTFAGLAADARSRVLNDDGEPIAGLYVAGNDQASVMGGHYPAGGINLGPALTFGYIAGRDLAGAAAYEDDGTVPAPGSELGTPAAMLR</sequence>
<evidence type="ECO:0000256" key="4">
    <source>
        <dbReference type="ARBA" id="ARBA00023002"/>
    </source>
</evidence>
<dbReference type="Pfam" id="PF00890">
    <property type="entry name" value="FAD_binding_2"/>
    <property type="match status" value="1"/>
</dbReference>
<dbReference type="EMBL" id="JAVDVQ010000006">
    <property type="protein sequence ID" value="MDR7082506.1"/>
    <property type="molecule type" value="Genomic_DNA"/>
</dbReference>
<evidence type="ECO:0000256" key="5">
    <source>
        <dbReference type="SAM" id="MobiDB-lite"/>
    </source>
</evidence>
<evidence type="ECO:0000313" key="7">
    <source>
        <dbReference type="EMBL" id="MDR7082506.1"/>
    </source>
</evidence>
<dbReference type="NCBIfam" id="NF004789">
    <property type="entry name" value="PRK06134.1"/>
    <property type="match status" value="1"/>
</dbReference>
<keyword evidence="8" id="KW-1185">Reference proteome</keyword>
<dbReference type="PANTHER" id="PTHR43400">
    <property type="entry name" value="FUMARATE REDUCTASE"/>
    <property type="match status" value="1"/>
</dbReference>
<dbReference type="NCBIfam" id="NF009476">
    <property type="entry name" value="PRK12839.1"/>
    <property type="match status" value="1"/>
</dbReference>
<dbReference type="InterPro" id="IPR036188">
    <property type="entry name" value="FAD/NAD-bd_sf"/>
</dbReference>
<dbReference type="Gene3D" id="3.90.700.10">
    <property type="entry name" value="Succinate dehydrogenase/fumarate reductase flavoprotein, catalytic domain"/>
    <property type="match status" value="1"/>
</dbReference>
<proteinExistence type="predicted"/>
<dbReference type="PRINTS" id="PR00411">
    <property type="entry name" value="PNDRDTASEI"/>
</dbReference>
<keyword evidence="4" id="KW-0560">Oxidoreductase</keyword>
<name>A0ABU1UBF4_9MICC</name>
<dbReference type="Gene3D" id="3.50.50.60">
    <property type="entry name" value="FAD/NAD(P)-binding domain"/>
    <property type="match status" value="2"/>
</dbReference>